<feature type="transmembrane region" description="Helical" evidence="7">
    <location>
        <begin position="436"/>
        <end position="455"/>
    </location>
</feature>
<protein>
    <submittedName>
        <fullName evidence="8">Chromate transporter</fullName>
    </submittedName>
</protein>
<evidence type="ECO:0000256" key="5">
    <source>
        <dbReference type="ARBA" id="ARBA00022989"/>
    </source>
</evidence>
<comment type="similarity">
    <text evidence="2">Belongs to the chromate ion transporter (CHR) (TC 2.A.51) family.</text>
</comment>
<feature type="transmembrane region" description="Helical" evidence="7">
    <location>
        <begin position="124"/>
        <end position="146"/>
    </location>
</feature>
<keyword evidence="9" id="KW-1185">Reference proteome</keyword>
<feature type="transmembrane region" description="Helical" evidence="7">
    <location>
        <begin position="338"/>
        <end position="364"/>
    </location>
</feature>
<keyword evidence="3" id="KW-1003">Cell membrane</keyword>
<name>A0A2G9CGZ6_9BURK</name>
<gene>
    <name evidence="8" type="ORF">CS062_01440</name>
</gene>
<dbReference type="GO" id="GO:0015109">
    <property type="term" value="F:chromate transmembrane transporter activity"/>
    <property type="evidence" value="ECO:0007669"/>
    <property type="project" value="InterPro"/>
</dbReference>
<organism evidence="8 9">
    <name type="scientific">Roseateles chitinivorans</name>
    <dbReference type="NCBI Taxonomy" id="2917965"/>
    <lineage>
        <taxon>Bacteria</taxon>
        <taxon>Pseudomonadati</taxon>
        <taxon>Pseudomonadota</taxon>
        <taxon>Betaproteobacteria</taxon>
        <taxon>Burkholderiales</taxon>
        <taxon>Sphaerotilaceae</taxon>
        <taxon>Roseateles</taxon>
    </lineage>
</organism>
<evidence type="ECO:0000256" key="3">
    <source>
        <dbReference type="ARBA" id="ARBA00022475"/>
    </source>
</evidence>
<feature type="transmembrane region" description="Helical" evidence="7">
    <location>
        <begin position="413"/>
        <end position="430"/>
    </location>
</feature>
<evidence type="ECO:0000313" key="9">
    <source>
        <dbReference type="Proteomes" id="UP000231501"/>
    </source>
</evidence>
<dbReference type="RefSeq" id="WP_099859700.1">
    <property type="nucleotide sequence ID" value="NZ_PEOG01000006.1"/>
</dbReference>
<evidence type="ECO:0000313" key="8">
    <source>
        <dbReference type="EMBL" id="PIM54894.1"/>
    </source>
</evidence>
<feature type="transmembrane region" description="Helical" evidence="7">
    <location>
        <begin position="384"/>
        <end position="406"/>
    </location>
</feature>
<feature type="transmembrane region" description="Helical" evidence="7">
    <location>
        <begin position="267"/>
        <end position="287"/>
    </location>
</feature>
<dbReference type="NCBIfam" id="TIGR00937">
    <property type="entry name" value="2A51"/>
    <property type="match status" value="1"/>
</dbReference>
<evidence type="ECO:0000256" key="2">
    <source>
        <dbReference type="ARBA" id="ARBA00005262"/>
    </source>
</evidence>
<evidence type="ECO:0000256" key="7">
    <source>
        <dbReference type="SAM" id="Phobius"/>
    </source>
</evidence>
<accession>A0A2G9CGZ6</accession>
<comment type="subcellular location">
    <subcellularLocation>
        <location evidence="1">Cell membrane</location>
        <topology evidence="1">Multi-pass membrane protein</topology>
    </subcellularLocation>
</comment>
<comment type="caution">
    <text evidence="8">The sequence shown here is derived from an EMBL/GenBank/DDBJ whole genome shotgun (WGS) entry which is preliminary data.</text>
</comment>
<feature type="transmembrane region" description="Helical" evidence="7">
    <location>
        <begin position="233"/>
        <end position="255"/>
    </location>
</feature>
<evidence type="ECO:0000256" key="4">
    <source>
        <dbReference type="ARBA" id="ARBA00022692"/>
    </source>
</evidence>
<dbReference type="PANTHER" id="PTHR33567:SF3">
    <property type="entry name" value="CHROMATE ION TRANSPORTER (EUROFUNG)"/>
    <property type="match status" value="1"/>
</dbReference>
<dbReference type="InterPro" id="IPR014047">
    <property type="entry name" value="Chr_Tranpt_l_chain"/>
</dbReference>
<evidence type="ECO:0000256" key="6">
    <source>
        <dbReference type="ARBA" id="ARBA00023136"/>
    </source>
</evidence>
<evidence type="ECO:0000256" key="1">
    <source>
        <dbReference type="ARBA" id="ARBA00004651"/>
    </source>
</evidence>
<feature type="transmembrane region" description="Helical" evidence="7">
    <location>
        <begin position="158"/>
        <end position="191"/>
    </location>
</feature>
<dbReference type="PANTHER" id="PTHR33567">
    <property type="entry name" value="CHROMATE ION TRANSPORTER (EUROFUNG)"/>
    <property type="match status" value="1"/>
</dbReference>
<feature type="transmembrane region" description="Helical" evidence="7">
    <location>
        <begin position="94"/>
        <end position="118"/>
    </location>
</feature>
<reference evidence="8 9" key="1">
    <citation type="submission" date="2017-11" db="EMBL/GenBank/DDBJ databases">
        <title>Draft genome sequence of Mitsuaria sp. HWN-4.</title>
        <authorList>
            <person name="Gundlapally S.R."/>
        </authorList>
    </citation>
    <scope>NUCLEOTIDE SEQUENCE [LARGE SCALE GENOMIC DNA]</scope>
    <source>
        <strain evidence="8 9">HWN-4</strain>
    </source>
</reference>
<keyword evidence="5 7" id="KW-1133">Transmembrane helix</keyword>
<dbReference type="PIRSF" id="PIRSF004810">
    <property type="entry name" value="ChrA"/>
    <property type="match status" value="1"/>
</dbReference>
<keyword evidence="6 7" id="KW-0472">Membrane</keyword>
<dbReference type="EMBL" id="PEOG01000006">
    <property type="protein sequence ID" value="PIM54894.1"/>
    <property type="molecule type" value="Genomic_DNA"/>
</dbReference>
<dbReference type="AlphaFoldDB" id="A0A2G9CGZ6"/>
<feature type="transmembrane region" description="Helical" evidence="7">
    <location>
        <begin position="307"/>
        <end position="326"/>
    </location>
</feature>
<dbReference type="GO" id="GO:0005886">
    <property type="term" value="C:plasma membrane"/>
    <property type="evidence" value="ECO:0007669"/>
    <property type="project" value="UniProtKB-SubCell"/>
</dbReference>
<dbReference type="InterPro" id="IPR003370">
    <property type="entry name" value="Chromate_transpt"/>
</dbReference>
<dbReference type="Pfam" id="PF02417">
    <property type="entry name" value="Chromate_transp"/>
    <property type="match status" value="2"/>
</dbReference>
<sequence length="456" mass="47760">MTRPNDSTATAASPPDRPAPVGFWEAFRFWLKLGFISFGGPAGQIAIMHAELVERRRWISERRFLHALNYCMLLPGPEAQQLATYIGWLMHRSWGGIVAGGLFVLPSLFILIALSWIYVAFGTLPAVAGIFYGIKPAVTALVLHAAHRIGRRVLRNGWLWSIAVAALVAILLDLPFPLIVLGAGLAGALGARFAPQVFSSGPAHAAAQAGYGPALIDDDTPTPPHAAFTRGRLARVLIVGLGLWLAAMGALVAVYGLEGAFTQMGLFFTKAALMTFGGAYAVLPYVVQGAVEHHHWATGPQMIDGLALGETTPGPLIMVVAFVGFVGGWKEQVFGPDALFAAGATAAAVVTFFTFLPSFILVLAGGPVIEATHGDLRLTAPLTAITAAVVGVIVNLALFFAGHVFWPQGLGGPFDAMSALIAAGAAIALFRFKWGVIPLLGACAAVGLAWTLAAGA</sequence>
<keyword evidence="4 7" id="KW-0812">Transmembrane</keyword>
<proteinExistence type="inferred from homology"/>
<dbReference type="OrthoDB" id="8969999at2"/>
<dbReference type="Proteomes" id="UP000231501">
    <property type="component" value="Unassembled WGS sequence"/>
</dbReference>